<protein>
    <submittedName>
        <fullName evidence="2">Uncharacterized protein</fullName>
    </submittedName>
</protein>
<dbReference type="EMBL" id="LT719075">
    <property type="protein sequence ID" value="SJK83520.1"/>
    <property type="molecule type" value="Genomic_DNA"/>
</dbReference>
<keyword evidence="1" id="KW-0812">Transmembrane</keyword>
<keyword evidence="1" id="KW-0472">Membrane</keyword>
<dbReference type="Proteomes" id="UP000245997">
    <property type="component" value="Plasmid pAA"/>
</dbReference>
<proteinExistence type="predicted"/>
<dbReference type="AlphaFoldDB" id="A0A1W1EMG9"/>
<evidence type="ECO:0000256" key="1">
    <source>
        <dbReference type="SAM" id="Phobius"/>
    </source>
</evidence>
<sequence>MNNVELIILSSGWLCLLLSNGIAKNRIFVGYFICENIRAVAMSFIFICVYIIHIHHCSSD</sequence>
<reference evidence="3" key="1">
    <citation type="submission" date="2017-01" db="EMBL/GenBank/DDBJ databases">
        <authorList>
            <person name="Joensson R."/>
        </authorList>
    </citation>
    <scope>NUCLEOTIDE SEQUENCE [LARGE SCALE GENOMIC DNA]</scope>
</reference>
<gene>
    <name evidence="2" type="ORF">BQ8769_138</name>
</gene>
<keyword evidence="1" id="KW-1133">Transmembrane helix</keyword>
<name>A0A1W1EMG9_ECOLX</name>
<feature type="transmembrane region" description="Helical" evidence="1">
    <location>
        <begin position="39"/>
        <end position="57"/>
    </location>
</feature>
<evidence type="ECO:0000313" key="2">
    <source>
        <dbReference type="EMBL" id="SJK83520.1"/>
    </source>
</evidence>
<accession>A0A1W1EMG9</accession>
<organism evidence="2 3">
    <name type="scientific">Escherichia coli</name>
    <dbReference type="NCBI Taxonomy" id="562"/>
    <lineage>
        <taxon>Bacteria</taxon>
        <taxon>Pseudomonadati</taxon>
        <taxon>Pseudomonadota</taxon>
        <taxon>Gammaproteobacteria</taxon>
        <taxon>Enterobacterales</taxon>
        <taxon>Enterobacteriaceae</taxon>
        <taxon>Escherichia</taxon>
    </lineage>
</organism>
<evidence type="ECO:0000313" key="3">
    <source>
        <dbReference type="Proteomes" id="UP000245997"/>
    </source>
</evidence>